<name>A0ABU0GB64_9HYPH</name>
<sequence>MSEISIAEVTGKRKKQISGIVNRSPYPNRSSMTTAERQAALDELLLIRIGDDGKPIDGGVLDRVPHKIIALRGSQVKRG</sequence>
<dbReference type="RefSeq" id="WP_307374822.1">
    <property type="nucleotide sequence ID" value="NZ_JAUSUW010000010.1"/>
</dbReference>
<evidence type="ECO:0008006" key="3">
    <source>
        <dbReference type="Google" id="ProtNLM"/>
    </source>
</evidence>
<gene>
    <name evidence="1" type="ORF">J2045_003396</name>
</gene>
<comment type="caution">
    <text evidence="1">The sequence shown here is derived from an EMBL/GenBank/DDBJ whole genome shotgun (WGS) entry which is preliminary data.</text>
</comment>
<reference evidence="1 2" key="1">
    <citation type="submission" date="2023-07" db="EMBL/GenBank/DDBJ databases">
        <title>Genomic Encyclopedia of Type Strains, Phase IV (KMG-IV): sequencing the most valuable type-strain genomes for metagenomic binning, comparative biology and taxonomic classification.</title>
        <authorList>
            <person name="Goeker M."/>
        </authorList>
    </citation>
    <scope>NUCLEOTIDE SEQUENCE [LARGE SCALE GENOMIC DNA]</scope>
    <source>
        <strain evidence="1 2">DSM 1111</strain>
    </source>
</reference>
<evidence type="ECO:0000313" key="1">
    <source>
        <dbReference type="EMBL" id="MDQ0422348.1"/>
    </source>
</evidence>
<protein>
    <recommendedName>
        <fullName evidence="3">Ribosomal protein S13</fullName>
    </recommendedName>
</protein>
<proteinExistence type="predicted"/>
<accession>A0ABU0GB64</accession>
<dbReference type="EMBL" id="JAUSUW010000010">
    <property type="protein sequence ID" value="MDQ0422348.1"/>
    <property type="molecule type" value="Genomic_DNA"/>
</dbReference>
<organism evidence="1 2">
    <name type="scientific">Peteryoungia aggregata LMG 23059</name>
    <dbReference type="NCBI Taxonomy" id="1368425"/>
    <lineage>
        <taxon>Bacteria</taxon>
        <taxon>Pseudomonadati</taxon>
        <taxon>Pseudomonadota</taxon>
        <taxon>Alphaproteobacteria</taxon>
        <taxon>Hyphomicrobiales</taxon>
        <taxon>Rhizobiaceae</taxon>
        <taxon>Peteryoungia</taxon>
    </lineage>
</organism>
<evidence type="ECO:0000313" key="2">
    <source>
        <dbReference type="Proteomes" id="UP001238496"/>
    </source>
</evidence>
<dbReference type="Proteomes" id="UP001238496">
    <property type="component" value="Unassembled WGS sequence"/>
</dbReference>
<keyword evidence="2" id="KW-1185">Reference proteome</keyword>